<dbReference type="EMBL" id="JAFBDZ010000002">
    <property type="protein sequence ID" value="MBM7585159.1"/>
    <property type="molecule type" value="Genomic_DNA"/>
</dbReference>
<dbReference type="InterPro" id="IPR014710">
    <property type="entry name" value="RmlC-like_jellyroll"/>
</dbReference>
<dbReference type="Proteomes" id="UP001646157">
    <property type="component" value="Unassembled WGS sequence"/>
</dbReference>
<dbReference type="SUPFAM" id="SSF51182">
    <property type="entry name" value="RmlC-like cupins"/>
    <property type="match status" value="1"/>
</dbReference>
<accession>A0ABS2NBG7</accession>
<reference evidence="2 3" key="1">
    <citation type="submission" date="2021-01" db="EMBL/GenBank/DDBJ databases">
        <title>Genomic Encyclopedia of Type Strains, Phase IV (KMG-IV): sequencing the most valuable type-strain genomes for metagenomic binning, comparative biology and taxonomic classification.</title>
        <authorList>
            <person name="Goeker M."/>
        </authorList>
    </citation>
    <scope>NUCLEOTIDE SEQUENCE [LARGE SCALE GENOMIC DNA]</scope>
    <source>
        <strain evidence="2 3">DSM 24834</strain>
    </source>
</reference>
<dbReference type="CDD" id="cd06121">
    <property type="entry name" value="cupin_YML079wp"/>
    <property type="match status" value="1"/>
</dbReference>
<dbReference type="InterPro" id="IPR009327">
    <property type="entry name" value="Cupin_DUF985"/>
</dbReference>
<evidence type="ECO:0000259" key="1">
    <source>
        <dbReference type="Pfam" id="PF06172"/>
    </source>
</evidence>
<dbReference type="PANTHER" id="PTHR33387">
    <property type="entry name" value="RMLC-LIKE JELLY ROLL FOLD PROTEIN"/>
    <property type="match status" value="1"/>
</dbReference>
<dbReference type="PANTHER" id="PTHR33387:SF3">
    <property type="entry name" value="DUF985 DOMAIN-CONTAINING PROTEIN"/>
    <property type="match status" value="1"/>
</dbReference>
<dbReference type="InterPro" id="IPR011051">
    <property type="entry name" value="RmlC_Cupin_sf"/>
</dbReference>
<keyword evidence="3" id="KW-1185">Reference proteome</keyword>
<dbReference type="InterPro" id="IPR039935">
    <property type="entry name" value="YML079W-like"/>
</dbReference>
<proteinExistence type="predicted"/>
<evidence type="ECO:0000313" key="3">
    <source>
        <dbReference type="Proteomes" id="UP001646157"/>
    </source>
</evidence>
<evidence type="ECO:0000313" key="2">
    <source>
        <dbReference type="EMBL" id="MBM7585159.1"/>
    </source>
</evidence>
<dbReference type="RefSeq" id="WP_205170494.1">
    <property type="nucleotide sequence ID" value="NZ_JAFBDZ010000002.1"/>
</dbReference>
<gene>
    <name evidence="2" type="ORF">JOC86_001701</name>
</gene>
<dbReference type="Pfam" id="PF06172">
    <property type="entry name" value="Cupin_5"/>
    <property type="match status" value="1"/>
</dbReference>
<organism evidence="2 3">
    <name type="scientific">Rossellomorea pakistanensis</name>
    <dbReference type="NCBI Taxonomy" id="992288"/>
    <lineage>
        <taxon>Bacteria</taxon>
        <taxon>Bacillati</taxon>
        <taxon>Bacillota</taxon>
        <taxon>Bacilli</taxon>
        <taxon>Bacillales</taxon>
        <taxon>Bacillaceae</taxon>
        <taxon>Rossellomorea</taxon>
    </lineage>
</organism>
<feature type="domain" description="DUF985" evidence="1">
    <location>
        <begin position="7"/>
        <end position="143"/>
    </location>
</feature>
<name>A0ABS2NBG7_9BACI</name>
<protein>
    <submittedName>
        <fullName evidence="2">Cupin superfamily sugar epimerase</fullName>
    </submittedName>
</protein>
<comment type="caution">
    <text evidence="2">The sequence shown here is derived from an EMBL/GenBank/DDBJ whole genome shotgun (WGS) entry which is preliminary data.</text>
</comment>
<sequence>MKTAEWIISTLNMTAHPEGGYYAPSFQSEERIEDGTIRKRFDDDRKLWTSIYFLLKEDEVSHFHKLKSDELWYFHEGSSLTIYMILPTGELRMETLGLDLEKGERPQVLVPKGTIFGSAMNGEGFTLVGCMVSPGFDFADFRLFKREDLLARFGEHKTIIDRLTRK</sequence>
<dbReference type="Gene3D" id="2.60.120.10">
    <property type="entry name" value="Jelly Rolls"/>
    <property type="match status" value="1"/>
</dbReference>